<dbReference type="InterPro" id="IPR005888">
    <property type="entry name" value="dTDP_Gluc_deHydtase"/>
</dbReference>
<organism evidence="9 10">
    <name type="scientific">Candidatus Ryanbacteria bacterium RIFCSPHIGHO2_01_FULL_48_27</name>
    <dbReference type="NCBI Taxonomy" id="1802115"/>
    <lineage>
        <taxon>Bacteria</taxon>
        <taxon>Candidatus Ryaniibacteriota</taxon>
    </lineage>
</organism>
<comment type="catalytic activity">
    <reaction evidence="1 7">
        <text>dTDP-alpha-D-glucose = dTDP-4-dehydro-6-deoxy-alpha-D-glucose + H2O</text>
        <dbReference type="Rhea" id="RHEA:17221"/>
        <dbReference type="ChEBI" id="CHEBI:15377"/>
        <dbReference type="ChEBI" id="CHEBI:57477"/>
        <dbReference type="ChEBI" id="CHEBI:57649"/>
        <dbReference type="EC" id="4.2.1.46"/>
    </reaction>
</comment>
<dbReference type="EMBL" id="MHNL01000006">
    <property type="protein sequence ID" value="OGZ45481.1"/>
    <property type="molecule type" value="Genomic_DNA"/>
</dbReference>
<protein>
    <recommendedName>
        <fullName evidence="4 7">dTDP-glucose 4,6-dehydratase</fullName>
        <ecNumber evidence="4 7">4.2.1.46</ecNumber>
    </recommendedName>
</protein>
<dbReference type="STRING" id="1802115.A2756_00485"/>
<evidence type="ECO:0000256" key="1">
    <source>
        <dbReference type="ARBA" id="ARBA00001539"/>
    </source>
</evidence>
<name>A0A1G2G6E7_9BACT</name>
<evidence type="ECO:0000256" key="2">
    <source>
        <dbReference type="ARBA" id="ARBA00001911"/>
    </source>
</evidence>
<comment type="caution">
    <text evidence="9">The sequence shown here is derived from an EMBL/GenBank/DDBJ whole genome shotgun (WGS) entry which is preliminary data.</text>
</comment>
<comment type="similarity">
    <text evidence="3 7">Belongs to the NAD(P)-dependent epimerase/dehydratase family. dTDP-glucose dehydratase subfamily.</text>
</comment>
<accession>A0A1G2G6E7</accession>
<feature type="domain" description="NAD(P)-binding" evidence="8">
    <location>
        <begin position="7"/>
        <end position="313"/>
    </location>
</feature>
<dbReference type="Gene3D" id="3.90.25.10">
    <property type="entry name" value="UDP-galactose 4-epimerase, domain 1"/>
    <property type="match status" value="1"/>
</dbReference>
<evidence type="ECO:0000256" key="6">
    <source>
        <dbReference type="ARBA" id="ARBA00023239"/>
    </source>
</evidence>
<sequence>MSATKILVTGGAGFIGSNFIRHRLEYFPDDLITNLDALTYAGRLENVRDVEERFAGRYAFAKGNIGNAELVAHIFKTQKPDIVVNFAAESHNSRAILHPKVFYETNVLGVQCLLDVARAFGVRRFHHISTCEVYGDLALDSEERFTEGSPCCPRTPYSASKASADMTVRAYHKTFGIPISISNCANNYGPYQFPEKLIPHFTTRAIRKEQLPLYKASKNKREWIHVGDHCRAIDLILERGTIGETYNVGTGVEADIETIANIILGEFTLDQSHKVYVEDRPGHDRRYLLDSSKIRTKLGWVPSISFEDGIRETIHWYKEHEWWWKPLFESLEIREGAWGKEGGK</sequence>
<evidence type="ECO:0000313" key="10">
    <source>
        <dbReference type="Proteomes" id="UP000177785"/>
    </source>
</evidence>
<evidence type="ECO:0000256" key="4">
    <source>
        <dbReference type="ARBA" id="ARBA00011990"/>
    </source>
</evidence>
<dbReference type="Proteomes" id="UP000177785">
    <property type="component" value="Unassembled WGS sequence"/>
</dbReference>
<evidence type="ECO:0000256" key="7">
    <source>
        <dbReference type="RuleBase" id="RU004473"/>
    </source>
</evidence>
<dbReference type="AlphaFoldDB" id="A0A1G2G6E7"/>
<dbReference type="NCBIfam" id="TIGR01181">
    <property type="entry name" value="dTDP_gluc_dehyt"/>
    <property type="match status" value="1"/>
</dbReference>
<evidence type="ECO:0000313" key="9">
    <source>
        <dbReference type="EMBL" id="OGZ45481.1"/>
    </source>
</evidence>
<dbReference type="InterPro" id="IPR036291">
    <property type="entry name" value="NAD(P)-bd_dom_sf"/>
</dbReference>
<dbReference type="PANTHER" id="PTHR43000">
    <property type="entry name" value="DTDP-D-GLUCOSE 4,6-DEHYDRATASE-RELATED"/>
    <property type="match status" value="1"/>
</dbReference>
<dbReference type="InterPro" id="IPR016040">
    <property type="entry name" value="NAD(P)-bd_dom"/>
</dbReference>
<keyword evidence="5" id="KW-0520">NAD</keyword>
<evidence type="ECO:0000256" key="5">
    <source>
        <dbReference type="ARBA" id="ARBA00023027"/>
    </source>
</evidence>
<evidence type="ECO:0000259" key="8">
    <source>
        <dbReference type="Pfam" id="PF16363"/>
    </source>
</evidence>
<dbReference type="Pfam" id="PF16363">
    <property type="entry name" value="GDP_Man_Dehyd"/>
    <property type="match status" value="1"/>
</dbReference>
<dbReference type="GO" id="GO:0008460">
    <property type="term" value="F:dTDP-glucose 4,6-dehydratase activity"/>
    <property type="evidence" value="ECO:0007669"/>
    <property type="project" value="UniProtKB-EC"/>
</dbReference>
<dbReference type="Gene3D" id="3.40.50.720">
    <property type="entry name" value="NAD(P)-binding Rossmann-like Domain"/>
    <property type="match status" value="1"/>
</dbReference>
<dbReference type="CDD" id="cd05246">
    <property type="entry name" value="dTDP_GD_SDR_e"/>
    <property type="match status" value="1"/>
</dbReference>
<evidence type="ECO:0000256" key="3">
    <source>
        <dbReference type="ARBA" id="ARBA00008178"/>
    </source>
</evidence>
<gene>
    <name evidence="9" type="ORF">A2756_00485</name>
</gene>
<dbReference type="SUPFAM" id="SSF51735">
    <property type="entry name" value="NAD(P)-binding Rossmann-fold domains"/>
    <property type="match status" value="1"/>
</dbReference>
<dbReference type="EC" id="4.2.1.46" evidence="4 7"/>
<keyword evidence="6 7" id="KW-0456">Lyase</keyword>
<reference evidence="9 10" key="1">
    <citation type="journal article" date="2016" name="Nat. Commun.">
        <title>Thousands of microbial genomes shed light on interconnected biogeochemical processes in an aquifer system.</title>
        <authorList>
            <person name="Anantharaman K."/>
            <person name="Brown C.T."/>
            <person name="Hug L.A."/>
            <person name="Sharon I."/>
            <person name="Castelle C.J."/>
            <person name="Probst A.J."/>
            <person name="Thomas B.C."/>
            <person name="Singh A."/>
            <person name="Wilkins M.J."/>
            <person name="Karaoz U."/>
            <person name="Brodie E.L."/>
            <person name="Williams K.H."/>
            <person name="Hubbard S.S."/>
            <person name="Banfield J.F."/>
        </authorList>
    </citation>
    <scope>NUCLEOTIDE SEQUENCE [LARGE SCALE GENOMIC DNA]</scope>
</reference>
<dbReference type="GO" id="GO:0009225">
    <property type="term" value="P:nucleotide-sugar metabolic process"/>
    <property type="evidence" value="ECO:0007669"/>
    <property type="project" value="InterPro"/>
</dbReference>
<proteinExistence type="inferred from homology"/>
<comment type="cofactor">
    <cofactor evidence="2 7">
        <name>NAD(+)</name>
        <dbReference type="ChEBI" id="CHEBI:57540"/>
    </cofactor>
</comment>